<dbReference type="InterPro" id="IPR025669">
    <property type="entry name" value="AAA_dom"/>
</dbReference>
<feature type="domain" description="AAA" evidence="9">
    <location>
        <begin position="54"/>
        <end position="192"/>
    </location>
</feature>
<evidence type="ECO:0000256" key="8">
    <source>
        <dbReference type="ARBA" id="ARBA00051245"/>
    </source>
</evidence>
<keyword evidence="4" id="KW-0547">Nucleotide-binding</keyword>
<evidence type="ECO:0000256" key="5">
    <source>
        <dbReference type="ARBA" id="ARBA00022777"/>
    </source>
</evidence>
<keyword evidence="7" id="KW-0829">Tyrosine-protein kinase</keyword>
<evidence type="ECO:0000256" key="6">
    <source>
        <dbReference type="ARBA" id="ARBA00022840"/>
    </source>
</evidence>
<name>A0A9D2S079_9FIRM</name>
<comment type="similarity">
    <text evidence="1">Belongs to the CpsD/CapB family.</text>
</comment>
<keyword evidence="3" id="KW-0808">Transferase</keyword>
<evidence type="ECO:0000256" key="4">
    <source>
        <dbReference type="ARBA" id="ARBA00022741"/>
    </source>
</evidence>
<dbReference type="Gene3D" id="3.40.50.300">
    <property type="entry name" value="P-loop containing nucleotide triphosphate hydrolases"/>
    <property type="match status" value="1"/>
</dbReference>
<dbReference type="GO" id="GO:0005524">
    <property type="term" value="F:ATP binding"/>
    <property type="evidence" value="ECO:0007669"/>
    <property type="project" value="UniProtKB-KW"/>
</dbReference>
<keyword evidence="6" id="KW-0067">ATP-binding</keyword>
<evidence type="ECO:0000259" key="9">
    <source>
        <dbReference type="Pfam" id="PF13614"/>
    </source>
</evidence>
<dbReference type="Pfam" id="PF13614">
    <property type="entry name" value="AAA_31"/>
    <property type="match status" value="1"/>
</dbReference>
<dbReference type="Proteomes" id="UP000824214">
    <property type="component" value="Unassembled WGS sequence"/>
</dbReference>
<comment type="catalytic activity">
    <reaction evidence="8">
        <text>L-tyrosyl-[protein] + ATP = O-phospho-L-tyrosyl-[protein] + ADP + H(+)</text>
        <dbReference type="Rhea" id="RHEA:10596"/>
        <dbReference type="Rhea" id="RHEA-COMP:10136"/>
        <dbReference type="Rhea" id="RHEA-COMP:20101"/>
        <dbReference type="ChEBI" id="CHEBI:15378"/>
        <dbReference type="ChEBI" id="CHEBI:30616"/>
        <dbReference type="ChEBI" id="CHEBI:46858"/>
        <dbReference type="ChEBI" id="CHEBI:61978"/>
        <dbReference type="ChEBI" id="CHEBI:456216"/>
        <dbReference type="EC" id="2.7.10.2"/>
    </reaction>
</comment>
<dbReference type="NCBIfam" id="TIGR01007">
    <property type="entry name" value="eps_fam"/>
    <property type="match status" value="1"/>
</dbReference>
<dbReference type="EC" id="2.7.10.2" evidence="2"/>
<comment type="caution">
    <text evidence="10">The sequence shown here is derived from an EMBL/GenBank/DDBJ whole genome shotgun (WGS) entry which is preliminary data.</text>
</comment>
<dbReference type="EMBL" id="DWXZ01000152">
    <property type="protein sequence ID" value="HJB37865.1"/>
    <property type="molecule type" value="Genomic_DNA"/>
</dbReference>
<protein>
    <recommendedName>
        <fullName evidence="2">non-specific protein-tyrosine kinase</fullName>
        <ecNumber evidence="2">2.7.10.2</ecNumber>
    </recommendedName>
</protein>
<dbReference type="AlphaFoldDB" id="A0A9D2S079"/>
<dbReference type="GO" id="GO:0004715">
    <property type="term" value="F:non-membrane spanning protein tyrosine kinase activity"/>
    <property type="evidence" value="ECO:0007669"/>
    <property type="project" value="UniProtKB-EC"/>
</dbReference>
<dbReference type="PANTHER" id="PTHR32309">
    <property type="entry name" value="TYROSINE-PROTEIN KINASE"/>
    <property type="match status" value="1"/>
</dbReference>
<dbReference type="GO" id="GO:0005886">
    <property type="term" value="C:plasma membrane"/>
    <property type="evidence" value="ECO:0007669"/>
    <property type="project" value="TreeGrafter"/>
</dbReference>
<evidence type="ECO:0000313" key="10">
    <source>
        <dbReference type="EMBL" id="HJB37865.1"/>
    </source>
</evidence>
<dbReference type="InterPro" id="IPR050445">
    <property type="entry name" value="Bact_polysacc_biosynth/exp"/>
</dbReference>
<reference evidence="10" key="1">
    <citation type="journal article" date="2021" name="PeerJ">
        <title>Extensive microbial diversity within the chicken gut microbiome revealed by metagenomics and culture.</title>
        <authorList>
            <person name="Gilroy R."/>
            <person name="Ravi A."/>
            <person name="Getino M."/>
            <person name="Pursley I."/>
            <person name="Horton D.L."/>
            <person name="Alikhan N.F."/>
            <person name="Baker D."/>
            <person name="Gharbi K."/>
            <person name="Hall N."/>
            <person name="Watson M."/>
            <person name="Adriaenssens E.M."/>
            <person name="Foster-Nyarko E."/>
            <person name="Jarju S."/>
            <person name="Secka A."/>
            <person name="Antonio M."/>
            <person name="Oren A."/>
            <person name="Chaudhuri R.R."/>
            <person name="La Ragione R."/>
            <person name="Hildebrand F."/>
            <person name="Pallen M.J."/>
        </authorList>
    </citation>
    <scope>NUCLEOTIDE SEQUENCE</scope>
    <source>
        <strain evidence="10">ChiBcolR8-3208</strain>
    </source>
</reference>
<reference evidence="10" key="2">
    <citation type="submission" date="2021-04" db="EMBL/GenBank/DDBJ databases">
        <authorList>
            <person name="Gilroy R."/>
        </authorList>
    </citation>
    <scope>NUCLEOTIDE SEQUENCE</scope>
    <source>
        <strain evidence="10">ChiBcolR8-3208</strain>
    </source>
</reference>
<dbReference type="PANTHER" id="PTHR32309:SF13">
    <property type="entry name" value="FERRIC ENTEROBACTIN TRANSPORT PROTEIN FEPE"/>
    <property type="match status" value="1"/>
</dbReference>
<proteinExistence type="inferred from homology"/>
<gene>
    <name evidence="10" type="ORF">H9942_07340</name>
</gene>
<keyword evidence="5 10" id="KW-0418">Kinase</keyword>
<evidence type="ECO:0000256" key="2">
    <source>
        <dbReference type="ARBA" id="ARBA00011903"/>
    </source>
</evidence>
<dbReference type="InterPro" id="IPR005702">
    <property type="entry name" value="Wzc-like_C"/>
</dbReference>
<dbReference type="InterPro" id="IPR027417">
    <property type="entry name" value="P-loop_NTPase"/>
</dbReference>
<evidence type="ECO:0000313" key="11">
    <source>
        <dbReference type="Proteomes" id="UP000824214"/>
    </source>
</evidence>
<sequence length="256" mass="28023">MFGKNKKGNVSDSEYGAMLGGHLNFAASEAYKLLRTNLMYALTGEETDECRVVGVTSSVRGEGKSTTTLNLAYSIAEAGQFVLVLECDMRLPTLAKRLGIDGSKGISNLLAGLCNGSEVIKRTNLHQNLYVLPAGEIPPNPSELLGSERMKVSLDVLRKDFDYILLDLPPVNAVSDPLIASKLTDGMILVVRQNYSNKRSLAEAVRQLRFVDAKILGFVMTSSDSGAKGSKKYYKKYYKQYGYGYGYGQQKEKSSS</sequence>
<accession>A0A9D2S079</accession>
<dbReference type="SUPFAM" id="SSF52540">
    <property type="entry name" value="P-loop containing nucleoside triphosphate hydrolases"/>
    <property type="match status" value="1"/>
</dbReference>
<evidence type="ECO:0000256" key="3">
    <source>
        <dbReference type="ARBA" id="ARBA00022679"/>
    </source>
</evidence>
<evidence type="ECO:0000256" key="1">
    <source>
        <dbReference type="ARBA" id="ARBA00007316"/>
    </source>
</evidence>
<evidence type="ECO:0000256" key="7">
    <source>
        <dbReference type="ARBA" id="ARBA00023137"/>
    </source>
</evidence>
<dbReference type="CDD" id="cd05387">
    <property type="entry name" value="BY-kinase"/>
    <property type="match status" value="1"/>
</dbReference>
<organism evidence="10 11">
    <name type="scientific">Candidatus Acutalibacter ornithocaccae</name>
    <dbReference type="NCBI Taxonomy" id="2838416"/>
    <lineage>
        <taxon>Bacteria</taxon>
        <taxon>Bacillati</taxon>
        <taxon>Bacillota</taxon>
        <taxon>Clostridia</taxon>
        <taxon>Eubacteriales</taxon>
        <taxon>Acutalibacteraceae</taxon>
        <taxon>Acutalibacter</taxon>
    </lineage>
</organism>